<reference evidence="1" key="1">
    <citation type="submission" date="2020-03" db="EMBL/GenBank/DDBJ databases">
        <title>The deep terrestrial virosphere.</title>
        <authorList>
            <person name="Holmfeldt K."/>
            <person name="Nilsson E."/>
            <person name="Simone D."/>
            <person name="Lopez-Fernandez M."/>
            <person name="Wu X."/>
            <person name="de Brujin I."/>
            <person name="Lundin D."/>
            <person name="Andersson A."/>
            <person name="Bertilsson S."/>
            <person name="Dopson M."/>
        </authorList>
    </citation>
    <scope>NUCLEOTIDE SEQUENCE</scope>
    <source>
        <strain evidence="1">MM415B05981</strain>
    </source>
</reference>
<accession>A0A6M3LYQ7</accession>
<sequence length="230" mass="25481">MTEKKTGLELLREPFPANQVSQLPKGTKAQNNCPANEKKNCNICGGWHHPQVIHLTYVGHAALTDRLLDADPLWTWEPLALKDGLPAFDETGGLWIKLTVCGHTRIGYGHAMASEYKEIGSREKEVIGDALRNAAMRFGAALDLWHKGDLHVDNGDDPAGGISLFEQWEIKASEVCEAAQQVEDIIQFWPDNSVQIKKELKKADAAKIYDMVVARKKELEAAERSPGEEG</sequence>
<proteinExistence type="predicted"/>
<dbReference type="EMBL" id="MT143521">
    <property type="protein sequence ID" value="QJA97748.1"/>
    <property type="molecule type" value="Genomic_DNA"/>
</dbReference>
<gene>
    <name evidence="1" type="ORF">MM415B05981_0008</name>
</gene>
<protein>
    <submittedName>
        <fullName evidence="1">Uncharacterized protein</fullName>
    </submittedName>
</protein>
<name>A0A6M3LYQ7_9ZZZZ</name>
<dbReference type="AlphaFoldDB" id="A0A6M3LYQ7"/>
<evidence type="ECO:0000313" key="1">
    <source>
        <dbReference type="EMBL" id="QJA97748.1"/>
    </source>
</evidence>
<organism evidence="1">
    <name type="scientific">viral metagenome</name>
    <dbReference type="NCBI Taxonomy" id="1070528"/>
    <lineage>
        <taxon>unclassified sequences</taxon>
        <taxon>metagenomes</taxon>
        <taxon>organismal metagenomes</taxon>
    </lineage>
</organism>